<feature type="region of interest" description="Disordered" evidence="5">
    <location>
        <begin position="213"/>
        <end position="251"/>
    </location>
</feature>
<dbReference type="GO" id="GO:0005654">
    <property type="term" value="C:nucleoplasm"/>
    <property type="evidence" value="ECO:0007669"/>
    <property type="project" value="UniProtKB-SubCell"/>
</dbReference>
<dbReference type="EMBL" id="JAGXEW010000009">
    <property type="protein sequence ID" value="KAK1168105.1"/>
    <property type="molecule type" value="Genomic_DNA"/>
</dbReference>
<dbReference type="InterPro" id="IPR012677">
    <property type="entry name" value="Nucleotide-bd_a/b_plait_sf"/>
</dbReference>
<dbReference type="SUPFAM" id="SSF54928">
    <property type="entry name" value="RNA-binding domain, RBD"/>
    <property type="match status" value="1"/>
</dbReference>
<accession>A0AAD8G452</accession>
<dbReference type="InterPro" id="IPR035979">
    <property type="entry name" value="RBD_domain_sf"/>
</dbReference>
<dbReference type="GO" id="GO:0003727">
    <property type="term" value="F:single-stranded RNA binding"/>
    <property type="evidence" value="ECO:0007669"/>
    <property type="project" value="TreeGrafter"/>
</dbReference>
<gene>
    <name evidence="7" type="primary">Rbm11</name>
    <name evidence="7" type="ORF">AOXY_G10969</name>
</gene>
<keyword evidence="2 4" id="KW-0694">RNA-binding</keyword>
<reference evidence="7" key="1">
    <citation type="submission" date="2022-02" db="EMBL/GenBank/DDBJ databases">
        <title>Atlantic sturgeon de novo genome assembly.</title>
        <authorList>
            <person name="Stock M."/>
            <person name="Klopp C."/>
            <person name="Guiguen Y."/>
            <person name="Cabau C."/>
            <person name="Parinello H."/>
            <person name="Santidrian Yebra-Pimentel E."/>
            <person name="Kuhl H."/>
            <person name="Dirks R.P."/>
            <person name="Guessner J."/>
            <person name="Wuertz S."/>
            <person name="Du K."/>
            <person name="Schartl M."/>
        </authorList>
    </citation>
    <scope>NUCLEOTIDE SEQUENCE</scope>
    <source>
        <strain evidence="7">STURGEONOMICS-FGT-2020</strain>
        <tissue evidence="7">Whole blood</tissue>
    </source>
</reference>
<feature type="compositionally biased region" description="Basic residues" evidence="5">
    <location>
        <begin position="228"/>
        <end position="251"/>
    </location>
</feature>
<dbReference type="AlphaFoldDB" id="A0AAD8G452"/>
<evidence type="ECO:0000313" key="7">
    <source>
        <dbReference type="EMBL" id="KAK1168105.1"/>
    </source>
</evidence>
<dbReference type="Gene3D" id="3.30.70.330">
    <property type="match status" value="1"/>
</dbReference>
<dbReference type="PROSITE" id="PS50102">
    <property type="entry name" value="RRM"/>
    <property type="match status" value="1"/>
</dbReference>
<protein>
    <submittedName>
        <fullName evidence="7">Splicing regulator RBM11-like isoform X1</fullName>
    </submittedName>
</protein>
<dbReference type="PANTHER" id="PTHR13798">
    <property type="entry name" value="RNA BINDING MOTIF RBM PROTEIN -RELATED"/>
    <property type="match status" value="1"/>
</dbReference>
<evidence type="ECO:0000313" key="8">
    <source>
        <dbReference type="Proteomes" id="UP001230051"/>
    </source>
</evidence>
<organism evidence="7 8">
    <name type="scientific">Acipenser oxyrinchus oxyrinchus</name>
    <dbReference type="NCBI Taxonomy" id="40147"/>
    <lineage>
        <taxon>Eukaryota</taxon>
        <taxon>Metazoa</taxon>
        <taxon>Chordata</taxon>
        <taxon>Craniata</taxon>
        <taxon>Vertebrata</taxon>
        <taxon>Euteleostomi</taxon>
        <taxon>Actinopterygii</taxon>
        <taxon>Chondrostei</taxon>
        <taxon>Acipenseriformes</taxon>
        <taxon>Acipenseridae</taxon>
        <taxon>Acipenser</taxon>
    </lineage>
</organism>
<dbReference type="InterPro" id="IPR052285">
    <property type="entry name" value="NEXT_complex_subunit"/>
</dbReference>
<comment type="subcellular location">
    <subcellularLocation>
        <location evidence="1">Nucleus</location>
        <location evidence="1">Nucleoplasm</location>
    </subcellularLocation>
</comment>
<comment type="caution">
    <text evidence="7">The sequence shown here is derived from an EMBL/GenBank/DDBJ whole genome shotgun (WGS) entry which is preliminary data.</text>
</comment>
<evidence type="ECO:0000256" key="4">
    <source>
        <dbReference type="PROSITE-ProRule" id="PRU00176"/>
    </source>
</evidence>
<keyword evidence="3" id="KW-0539">Nucleus</keyword>
<dbReference type="InterPro" id="IPR000504">
    <property type="entry name" value="RRM_dom"/>
</dbReference>
<evidence type="ECO:0000259" key="6">
    <source>
        <dbReference type="PROSITE" id="PS50102"/>
    </source>
</evidence>
<dbReference type="Proteomes" id="UP001230051">
    <property type="component" value="Unassembled WGS sequence"/>
</dbReference>
<feature type="domain" description="RRM" evidence="6">
    <location>
        <begin position="13"/>
        <end position="90"/>
    </location>
</feature>
<evidence type="ECO:0000256" key="1">
    <source>
        <dbReference type="ARBA" id="ARBA00004642"/>
    </source>
</evidence>
<dbReference type="CDD" id="cd12593">
    <property type="entry name" value="RRM_RBM11"/>
    <property type="match status" value="1"/>
</dbReference>
<sequence>MLAMFNNHNEADRTIFVGNLDSTIKEEILFELFLQAGPVTRVTIAKDKDGKQKSYGFVCYKHREAVPYAIALLNGILLYGRPIKLQYRFGSSHTPDAGSSYPGSDNSPCRTPQGSCRNDGYPEVSLFPTPPFTANTCVSQEYFYWQHMASSYAAQQCSLDAHMAQQQYYLTNAMTQQATMMPTPVFQSTVPDIRAGPSYCLWENLQHNGNEMEQNEGQLENDSDRSRERRHKKSRVSKHAYRKHKTKQKSS</sequence>
<name>A0AAD8G452_ACIOX</name>
<evidence type="ECO:0000256" key="3">
    <source>
        <dbReference type="ARBA" id="ARBA00023242"/>
    </source>
</evidence>
<evidence type="ECO:0000256" key="5">
    <source>
        <dbReference type="SAM" id="MobiDB-lite"/>
    </source>
</evidence>
<dbReference type="Pfam" id="PF00076">
    <property type="entry name" value="RRM_1"/>
    <property type="match status" value="1"/>
</dbReference>
<dbReference type="InterPro" id="IPR034501">
    <property type="entry name" value="RBM11_RRM"/>
</dbReference>
<proteinExistence type="predicted"/>
<dbReference type="GO" id="GO:0000381">
    <property type="term" value="P:regulation of alternative mRNA splicing, via spliceosome"/>
    <property type="evidence" value="ECO:0007669"/>
    <property type="project" value="TreeGrafter"/>
</dbReference>
<evidence type="ECO:0000256" key="2">
    <source>
        <dbReference type="ARBA" id="ARBA00022884"/>
    </source>
</evidence>
<dbReference type="SMART" id="SM00360">
    <property type="entry name" value="RRM"/>
    <property type="match status" value="1"/>
</dbReference>
<keyword evidence="8" id="KW-1185">Reference proteome</keyword>
<dbReference type="PANTHER" id="PTHR13798:SF5">
    <property type="entry name" value="SPLICING REGULATOR RBM11"/>
    <property type="match status" value="1"/>
</dbReference>